<accession>A0A699JIF6</accession>
<dbReference type="InterPro" id="IPR036691">
    <property type="entry name" value="Endo/exonu/phosph_ase_sf"/>
</dbReference>
<sequence length="350" mass="40306">MIKEERIQSILETNVEAHKLQKVCAKTFSGWSWASNIDHSPNGCRIVVALNDSVVNVMVLHSSRQSMLCLIESIPNKVKVFCSFVYAVNSLEWKGEMYGIFLCMAKNITANHPWLIMGHFNVTFKCNEHSFGGSTITSDMQEFINCVNTIEVEDICLFYTIKSPSNPNTRLLKKLDRAMVNEELILKYPMANANFLPYVVSDHSPIIISFPQTLTKIVKPFRFASYIGDKEEFIPTVKKEWNADIEGHNMFRLKQKDKLKLAQTKLDTDPHNQEIQRNEADCLQEYNDAVSDEEKLLFQKAKIEWMSYGDRISKIFHKLLKSRQHSSRILSICDEKGISYKGKEMAEQFV</sequence>
<dbReference type="PANTHER" id="PTHR33710">
    <property type="entry name" value="BNAC02G09200D PROTEIN"/>
    <property type="match status" value="1"/>
</dbReference>
<gene>
    <name evidence="1" type="ORF">Tci_610566</name>
</gene>
<dbReference type="Gene3D" id="3.60.10.10">
    <property type="entry name" value="Endonuclease/exonuclease/phosphatase"/>
    <property type="match status" value="1"/>
</dbReference>
<organism evidence="1">
    <name type="scientific">Tanacetum cinerariifolium</name>
    <name type="common">Dalmatian daisy</name>
    <name type="synonym">Chrysanthemum cinerariifolium</name>
    <dbReference type="NCBI Taxonomy" id="118510"/>
    <lineage>
        <taxon>Eukaryota</taxon>
        <taxon>Viridiplantae</taxon>
        <taxon>Streptophyta</taxon>
        <taxon>Embryophyta</taxon>
        <taxon>Tracheophyta</taxon>
        <taxon>Spermatophyta</taxon>
        <taxon>Magnoliopsida</taxon>
        <taxon>eudicotyledons</taxon>
        <taxon>Gunneridae</taxon>
        <taxon>Pentapetalae</taxon>
        <taxon>asterids</taxon>
        <taxon>campanulids</taxon>
        <taxon>Asterales</taxon>
        <taxon>Asteraceae</taxon>
        <taxon>Asteroideae</taxon>
        <taxon>Anthemideae</taxon>
        <taxon>Anthemidinae</taxon>
        <taxon>Tanacetum</taxon>
    </lineage>
</organism>
<dbReference type="AlphaFoldDB" id="A0A699JIF6"/>
<dbReference type="EMBL" id="BKCJ010415050">
    <property type="protein sequence ID" value="GFA38594.1"/>
    <property type="molecule type" value="Genomic_DNA"/>
</dbReference>
<proteinExistence type="predicted"/>
<dbReference type="SUPFAM" id="SSF56219">
    <property type="entry name" value="DNase I-like"/>
    <property type="match status" value="1"/>
</dbReference>
<comment type="caution">
    <text evidence="1">The sequence shown here is derived from an EMBL/GenBank/DDBJ whole genome shotgun (WGS) entry which is preliminary data.</text>
</comment>
<reference evidence="1" key="1">
    <citation type="journal article" date="2019" name="Sci. Rep.">
        <title>Draft genome of Tanacetum cinerariifolium, the natural source of mosquito coil.</title>
        <authorList>
            <person name="Yamashiro T."/>
            <person name="Shiraishi A."/>
            <person name="Satake H."/>
            <person name="Nakayama K."/>
        </authorList>
    </citation>
    <scope>NUCLEOTIDE SEQUENCE</scope>
</reference>
<protein>
    <submittedName>
        <fullName evidence="1">RNA-directed DNA polymerase, eukaryota, reverse transcriptase zinc-binding domain protein</fullName>
    </submittedName>
</protein>
<keyword evidence="1" id="KW-0548">Nucleotidyltransferase</keyword>
<evidence type="ECO:0000313" key="1">
    <source>
        <dbReference type="EMBL" id="GFA38594.1"/>
    </source>
</evidence>
<keyword evidence="1" id="KW-0808">Transferase</keyword>
<dbReference type="GO" id="GO:0003964">
    <property type="term" value="F:RNA-directed DNA polymerase activity"/>
    <property type="evidence" value="ECO:0007669"/>
    <property type="project" value="UniProtKB-KW"/>
</dbReference>
<keyword evidence="1" id="KW-0695">RNA-directed DNA polymerase</keyword>
<dbReference type="PANTHER" id="PTHR33710:SF71">
    <property type="entry name" value="ENDONUCLEASE_EXONUCLEASE_PHOSPHATASE DOMAIN-CONTAINING PROTEIN"/>
    <property type="match status" value="1"/>
</dbReference>
<name>A0A699JIF6_TANCI</name>